<protein>
    <submittedName>
        <fullName evidence="2">Universal stress protein UspA-like protein</fullName>
    </submittedName>
</protein>
<dbReference type="KEGG" id="cei:CEPID_12075"/>
<dbReference type="OrthoDB" id="5242641at2"/>
<dbReference type="Proteomes" id="UP000035368">
    <property type="component" value="Chromosome"/>
</dbReference>
<proteinExistence type="predicted"/>
<evidence type="ECO:0000259" key="1">
    <source>
        <dbReference type="Pfam" id="PF00582"/>
    </source>
</evidence>
<gene>
    <name evidence="2" type="primary">uspA</name>
    <name evidence="2" type="ORF">CEPID_12075</name>
</gene>
<dbReference type="AlphaFoldDB" id="A0A0G3GXJ4"/>
<dbReference type="SUPFAM" id="SSF52402">
    <property type="entry name" value="Adenine nucleotide alpha hydrolases-like"/>
    <property type="match status" value="2"/>
</dbReference>
<sequence length="317" mass="34732">MAKKSPKSTAPYRVLVNWRPGANDSESHDSASVIDYVAWLSRSTPVEVKVISTFVRPWPATSLSKMGGKYKKWFTKEAQACESAVKKALLDSGVEKRHWAGEVSVFRDGTSEASLLVKEAQDFGADLIIMNTLDVAPKGRFLSGTTVDILLNSSPYPLGLIPHSMKLSKRGVTRINYGFVPGEQDKSVLKHAAGLAQQWEVPLRIVAISPELNDDSTLIAPVGVHSEMSVQWRERLYAALDRAHDVVAADYPALDVETEVGSGRNWANSIEAVKWKKGDLLYLASVPLGPIERVFVGSETSQLLHFAPVPVIIRPST</sequence>
<dbReference type="Pfam" id="PF00582">
    <property type="entry name" value="Usp"/>
    <property type="match status" value="1"/>
</dbReference>
<name>A0A0G3GXJ4_9CORY</name>
<dbReference type="EMBL" id="CP011541">
    <property type="protein sequence ID" value="AKK04238.1"/>
    <property type="molecule type" value="Genomic_DNA"/>
</dbReference>
<feature type="domain" description="UspA" evidence="1">
    <location>
        <begin position="181"/>
        <end position="313"/>
    </location>
</feature>
<organism evidence="2 3">
    <name type="scientific">Corynebacterium epidermidicanis</name>
    <dbReference type="NCBI Taxonomy" id="1050174"/>
    <lineage>
        <taxon>Bacteria</taxon>
        <taxon>Bacillati</taxon>
        <taxon>Actinomycetota</taxon>
        <taxon>Actinomycetes</taxon>
        <taxon>Mycobacteriales</taxon>
        <taxon>Corynebacteriaceae</taxon>
        <taxon>Corynebacterium</taxon>
    </lineage>
</organism>
<accession>A0A0G3GXJ4</accession>
<dbReference type="InterPro" id="IPR006016">
    <property type="entry name" value="UspA"/>
</dbReference>
<evidence type="ECO:0000313" key="3">
    <source>
        <dbReference type="Proteomes" id="UP000035368"/>
    </source>
</evidence>
<dbReference type="CDD" id="cd00293">
    <property type="entry name" value="USP-like"/>
    <property type="match status" value="1"/>
</dbReference>
<dbReference type="PATRIC" id="fig|1050174.4.peg.2439"/>
<evidence type="ECO:0000313" key="2">
    <source>
        <dbReference type="EMBL" id="AKK04238.1"/>
    </source>
</evidence>
<dbReference type="Gene3D" id="3.40.50.12370">
    <property type="match status" value="1"/>
</dbReference>
<dbReference type="RefSeq" id="WP_047241111.1">
    <property type="nucleotide sequence ID" value="NZ_CP011541.1"/>
</dbReference>
<reference evidence="2 3" key="1">
    <citation type="submission" date="2015-05" db="EMBL/GenBank/DDBJ databases">
        <title>Complete genome sequence of Corynebacterium epidermidicanis DSM 45586, isolated from the skin of a dog suffering from pruritus.</title>
        <authorList>
            <person name="Ruckert C."/>
            <person name="Albersmeier A."/>
            <person name="Winkler A."/>
            <person name="Tauch A."/>
        </authorList>
    </citation>
    <scope>NUCLEOTIDE SEQUENCE [LARGE SCALE GENOMIC DNA]</scope>
    <source>
        <strain evidence="2 3">DSM 45586</strain>
    </source>
</reference>
<keyword evidence="3" id="KW-1185">Reference proteome</keyword>
<dbReference type="STRING" id="1050174.CEPID_12075"/>